<accession>A0A7D4DY32</accession>
<dbReference type="Proteomes" id="UP000500970">
    <property type="component" value="Chromosome"/>
</dbReference>
<dbReference type="Pfam" id="PF02515">
    <property type="entry name" value="CoA_transf_3"/>
    <property type="match status" value="1"/>
</dbReference>
<dbReference type="AlphaFoldDB" id="A0A7D4DY32"/>
<feature type="region of interest" description="Disordered" evidence="1">
    <location>
        <begin position="335"/>
        <end position="358"/>
    </location>
</feature>
<dbReference type="InterPro" id="IPR044855">
    <property type="entry name" value="CoA-Trfase_III_dom3_sf"/>
</dbReference>
<evidence type="ECO:0000313" key="2">
    <source>
        <dbReference type="EMBL" id="QKH36225.1"/>
    </source>
</evidence>
<organism evidence="2 3">
    <name type="scientific">Achromobacter pestifer</name>
    <dbReference type="NCBI Taxonomy" id="1353889"/>
    <lineage>
        <taxon>Bacteria</taxon>
        <taxon>Pseudomonadati</taxon>
        <taxon>Pseudomonadota</taxon>
        <taxon>Betaproteobacteria</taxon>
        <taxon>Burkholderiales</taxon>
        <taxon>Alcaligenaceae</taxon>
        <taxon>Achromobacter</taxon>
    </lineage>
</organism>
<keyword evidence="2" id="KW-0808">Transferase</keyword>
<evidence type="ECO:0000313" key="3">
    <source>
        <dbReference type="Proteomes" id="UP000500970"/>
    </source>
</evidence>
<proteinExistence type="predicted"/>
<dbReference type="PANTHER" id="PTHR48228">
    <property type="entry name" value="SUCCINYL-COA--D-CITRAMALATE COA-TRANSFERASE"/>
    <property type="match status" value="1"/>
</dbReference>
<name>A0A7D4DY32_9BURK</name>
<reference evidence="2 3" key="1">
    <citation type="submission" date="2020-05" db="EMBL/GenBank/DDBJ databases">
        <title>FDA dAtabase for Regulatory Grade micrObial Sequences (FDA-ARGOS): Supporting development and validation of Infectious Disease Dx tests.</title>
        <authorList>
            <person name="Sproer C."/>
            <person name="Gronow S."/>
            <person name="Severitt S."/>
            <person name="Schroder I."/>
            <person name="Tallon L."/>
            <person name="Sadzewicz L."/>
            <person name="Zhao X."/>
            <person name="Vavikolanu K."/>
            <person name="Mehta A."/>
            <person name="Aluvathingal J."/>
            <person name="Nadendla S."/>
            <person name="Myers T."/>
            <person name="Yan Y."/>
            <person name="Sichtig H."/>
        </authorList>
    </citation>
    <scope>NUCLEOTIDE SEQUENCE [LARGE SCALE GENOMIC DNA]</scope>
    <source>
        <strain evidence="2 3">FDAARGOS_790</strain>
    </source>
</reference>
<dbReference type="InterPro" id="IPR050509">
    <property type="entry name" value="CoA-transferase_III"/>
</dbReference>
<protein>
    <submittedName>
        <fullName evidence="2">CoA transferase</fullName>
    </submittedName>
</protein>
<evidence type="ECO:0000256" key="1">
    <source>
        <dbReference type="SAM" id="MobiDB-lite"/>
    </source>
</evidence>
<dbReference type="InterPro" id="IPR023606">
    <property type="entry name" value="CoA-Trfase_III_dom_1_sf"/>
</dbReference>
<gene>
    <name evidence="2" type="ORF">FOC84_15220</name>
</gene>
<dbReference type="PANTHER" id="PTHR48228:SF5">
    <property type="entry name" value="ALPHA-METHYLACYL-COA RACEMASE"/>
    <property type="match status" value="1"/>
</dbReference>
<sequence>MMGPLKGIKIIEFAGIGPCPMAAMLLADLGATVLRIDRPEPPSLGIERPLRFNLLLRNRKAIALDLKSAAARGLVLRLIEGADALLEGFRPGVMERLGLGPDSCLARNPRLVYGRMTGWGQTGPLAQVAGHDLNYIGLTGVLHAMGREGQPPTPPLNLVGDFGGGALYLALGVLAAIIEAARSGQGQVVDAAIVDGTASLATSLFGLHAAGLWNDKRGHNMLDSGAYFYDVYECADGKWISVAPLERKFHDKLLELMGLDRESLGRQADRDGWPLARSILADAFRKKTQAQWCELLGTTDVCVAPVLSLDQAAEHPHMREREVLIEVAGVMQPAPAPRFSRTAPRKPTPPEAASASTMEAALTGWLSPDEQTQWRSELAQASVAGHMP</sequence>
<dbReference type="InterPro" id="IPR003673">
    <property type="entry name" value="CoA-Trfase_fam_III"/>
</dbReference>
<dbReference type="EMBL" id="CP053985">
    <property type="protein sequence ID" value="QKH36225.1"/>
    <property type="molecule type" value="Genomic_DNA"/>
</dbReference>
<dbReference type="Gene3D" id="3.30.1540.10">
    <property type="entry name" value="formyl-coa transferase, domain 3"/>
    <property type="match status" value="1"/>
</dbReference>
<dbReference type="Gene3D" id="3.40.50.10540">
    <property type="entry name" value="Crotonobetainyl-coa:carnitine coa-transferase, domain 1"/>
    <property type="match status" value="1"/>
</dbReference>
<dbReference type="GO" id="GO:0016740">
    <property type="term" value="F:transferase activity"/>
    <property type="evidence" value="ECO:0007669"/>
    <property type="project" value="UniProtKB-KW"/>
</dbReference>
<dbReference type="KEGG" id="apes:FOC84_15220"/>
<dbReference type="SUPFAM" id="SSF89796">
    <property type="entry name" value="CoA-transferase family III (CaiB/BaiF)"/>
    <property type="match status" value="1"/>
</dbReference>
<keyword evidence="3" id="KW-1185">Reference proteome</keyword>